<name>A0ABP4USG2_9ACTN</name>
<evidence type="ECO:0000256" key="3">
    <source>
        <dbReference type="ARBA" id="ARBA00023002"/>
    </source>
</evidence>
<dbReference type="InterPro" id="IPR011251">
    <property type="entry name" value="Luciferase-like_dom"/>
</dbReference>
<organism evidence="6 7">
    <name type="scientific">Fodinicola feengrottensis</name>
    <dbReference type="NCBI Taxonomy" id="435914"/>
    <lineage>
        <taxon>Bacteria</taxon>
        <taxon>Bacillati</taxon>
        <taxon>Actinomycetota</taxon>
        <taxon>Actinomycetes</taxon>
        <taxon>Mycobacteriales</taxon>
        <taxon>Fodinicola</taxon>
    </lineage>
</organism>
<dbReference type="PANTHER" id="PTHR42847">
    <property type="entry name" value="ALKANESULFONATE MONOOXYGENASE"/>
    <property type="match status" value="1"/>
</dbReference>
<dbReference type="Gene3D" id="3.20.20.30">
    <property type="entry name" value="Luciferase-like domain"/>
    <property type="match status" value="1"/>
</dbReference>
<dbReference type="RefSeq" id="WP_344314448.1">
    <property type="nucleotide sequence ID" value="NZ_BAAANY010000036.1"/>
</dbReference>
<protein>
    <recommendedName>
        <fullName evidence="5">Luciferase-like domain-containing protein</fullName>
    </recommendedName>
</protein>
<evidence type="ECO:0000256" key="1">
    <source>
        <dbReference type="ARBA" id="ARBA00022630"/>
    </source>
</evidence>
<evidence type="ECO:0000313" key="7">
    <source>
        <dbReference type="Proteomes" id="UP001500618"/>
    </source>
</evidence>
<dbReference type="InterPro" id="IPR050172">
    <property type="entry name" value="SsuD_RutA_monooxygenase"/>
</dbReference>
<dbReference type="Pfam" id="PF00296">
    <property type="entry name" value="Bac_luciferase"/>
    <property type="match status" value="1"/>
</dbReference>
<dbReference type="InterPro" id="IPR036661">
    <property type="entry name" value="Luciferase-like_sf"/>
</dbReference>
<feature type="domain" description="Luciferase-like" evidence="5">
    <location>
        <begin position="15"/>
        <end position="209"/>
    </location>
</feature>
<comment type="caution">
    <text evidence="6">The sequence shown here is derived from an EMBL/GenBank/DDBJ whole genome shotgun (WGS) entry which is preliminary data.</text>
</comment>
<keyword evidence="7" id="KW-1185">Reference proteome</keyword>
<evidence type="ECO:0000256" key="4">
    <source>
        <dbReference type="ARBA" id="ARBA00023033"/>
    </source>
</evidence>
<dbReference type="EMBL" id="BAAANY010000036">
    <property type="protein sequence ID" value="GAA1710941.1"/>
    <property type="molecule type" value="Genomic_DNA"/>
</dbReference>
<evidence type="ECO:0000259" key="5">
    <source>
        <dbReference type="Pfam" id="PF00296"/>
    </source>
</evidence>
<dbReference type="Proteomes" id="UP001500618">
    <property type="component" value="Unassembled WGS sequence"/>
</dbReference>
<proteinExistence type="predicted"/>
<keyword evidence="3" id="KW-0560">Oxidoreductase</keyword>
<evidence type="ECO:0000313" key="6">
    <source>
        <dbReference type="EMBL" id="GAA1710941.1"/>
    </source>
</evidence>
<reference evidence="7" key="1">
    <citation type="journal article" date="2019" name="Int. J. Syst. Evol. Microbiol.">
        <title>The Global Catalogue of Microorganisms (GCM) 10K type strain sequencing project: providing services to taxonomists for standard genome sequencing and annotation.</title>
        <authorList>
            <consortium name="The Broad Institute Genomics Platform"/>
            <consortium name="The Broad Institute Genome Sequencing Center for Infectious Disease"/>
            <person name="Wu L."/>
            <person name="Ma J."/>
        </authorList>
    </citation>
    <scope>NUCLEOTIDE SEQUENCE [LARGE SCALE GENOMIC DNA]</scope>
    <source>
        <strain evidence="7">JCM 14718</strain>
    </source>
</reference>
<dbReference type="PANTHER" id="PTHR42847:SF4">
    <property type="entry name" value="ALKANESULFONATE MONOOXYGENASE-RELATED"/>
    <property type="match status" value="1"/>
</dbReference>
<evidence type="ECO:0000256" key="2">
    <source>
        <dbReference type="ARBA" id="ARBA00022643"/>
    </source>
</evidence>
<dbReference type="NCBIfam" id="TIGR03619">
    <property type="entry name" value="F420_Rv2161c"/>
    <property type="match status" value="1"/>
</dbReference>
<keyword evidence="1" id="KW-0285">Flavoprotein</keyword>
<sequence length="272" mass="29202">MQLQVVLPNESVGMGRRTLQEITRAADALGYHTAWLPDHVLPPGPYGMTYGGVYEPLVTLGHLAGTTTNIRLGTSVLILPLRDPFLVAKQVATIDRLSEGRVTLGVGIGWEESEFTALRSDFGTRAARTDEAVALLRHLFAAGAGPFEGTFYGFEDGFFEPRPDHPVPIMVGGTSDGALRRVARLADSWQGFGIDAPKFAERVAFLKQQTDRPIAVGTRTAWDTSLDDLISAAVGFAAAGAEHLAIHFGEPEGYVERMSAAMHGITGALKKS</sequence>
<dbReference type="InterPro" id="IPR019921">
    <property type="entry name" value="Lucif-like_OxRdtase_Rv2161c"/>
</dbReference>
<keyword evidence="2" id="KW-0288">FMN</keyword>
<gene>
    <name evidence="6" type="ORF">GCM10009765_70300</name>
</gene>
<dbReference type="SUPFAM" id="SSF51679">
    <property type="entry name" value="Bacterial luciferase-like"/>
    <property type="match status" value="1"/>
</dbReference>
<keyword evidence="4" id="KW-0503">Monooxygenase</keyword>
<accession>A0ABP4USG2</accession>